<dbReference type="PANTHER" id="PTHR43777:SF1">
    <property type="entry name" value="MOLYBDENUM COFACTOR CYTIDYLYLTRANSFERASE"/>
    <property type="match status" value="1"/>
</dbReference>
<dbReference type="SUPFAM" id="SSF53448">
    <property type="entry name" value="Nucleotide-diphospho-sugar transferases"/>
    <property type="match status" value="1"/>
</dbReference>
<dbReference type="EMBL" id="JBHRXV010000011">
    <property type="protein sequence ID" value="MFC3713419.1"/>
    <property type="molecule type" value="Genomic_DNA"/>
</dbReference>
<keyword evidence="4" id="KW-1185">Reference proteome</keyword>
<dbReference type="InterPro" id="IPR025877">
    <property type="entry name" value="MobA-like_NTP_Trfase"/>
</dbReference>
<dbReference type="Gene3D" id="3.40.980.10">
    <property type="entry name" value="MoaB/Mog-like domain"/>
    <property type="match status" value="1"/>
</dbReference>
<evidence type="ECO:0000256" key="1">
    <source>
        <dbReference type="ARBA" id="ARBA00022842"/>
    </source>
</evidence>
<sequence length="528" mass="53507">MKFGPAPLADCEGAILAHSLLIDGKRLPKGRRLTADDLATARAAGLTELVVARLEPGDIAEDDAAARLGAALAGGHVKALAPVHGRVNLVAMVDGLVRLDPAAVHRLNAIDEGITLGVQMPEARVRDGDIVATIKIIPYAVPGAAVDAALAAAAPIAVAPFRAATVALIQTMLPGQPDKLFAKTEEVTRRRLAAIGATLVSATRCPHAVDDLTAKLAATDADLILIAGASATADRRDVVPAAIEVAGGAIERLGMPVDPGNLLCLASLAGKSVLGLPGCARSPKRNGVDLVLERLLTGLPVDSAIIAGMGVGGVLAEVERPEPRAGKPAVNGPVGAVVLAAGRSSRMQGANKLLADLGGKPLLAHTLDTLAAAGLPALVVVGNMAAEMRAVVGDRAAIVEAPDFAEGLSRSLRAGIAAVPADWRAAIVCLGDMPQVTPAVLTALAAPAREPQAIVVPTVDGKRGNPVLWPRAHFARLAALDGDVGGKVLLAELADQVIEVEVGTDAILADIDTPEALAAARARQGNSS</sequence>
<dbReference type="Gene3D" id="3.90.550.10">
    <property type="entry name" value="Spore Coat Polysaccharide Biosynthesis Protein SpsA, Chain A"/>
    <property type="match status" value="1"/>
</dbReference>
<dbReference type="GO" id="GO:0016740">
    <property type="term" value="F:transferase activity"/>
    <property type="evidence" value="ECO:0007669"/>
    <property type="project" value="UniProtKB-KW"/>
</dbReference>
<evidence type="ECO:0000259" key="2">
    <source>
        <dbReference type="Pfam" id="PF12804"/>
    </source>
</evidence>
<dbReference type="CDD" id="cd03522">
    <property type="entry name" value="MoeA_like"/>
    <property type="match status" value="1"/>
</dbReference>
<proteinExistence type="predicted"/>
<name>A0ABV7XBF4_9SPHN</name>
<dbReference type="InterPro" id="IPR036425">
    <property type="entry name" value="MoaB/Mog-like_dom_sf"/>
</dbReference>
<gene>
    <name evidence="3" type="ORF">ACFOMD_12605</name>
</gene>
<keyword evidence="3" id="KW-0808">Transferase</keyword>
<evidence type="ECO:0000313" key="3">
    <source>
        <dbReference type="EMBL" id="MFC3713419.1"/>
    </source>
</evidence>
<organism evidence="3 4">
    <name type="scientific">Sphingoaurantiacus capsulatus</name>
    <dbReference type="NCBI Taxonomy" id="1771310"/>
    <lineage>
        <taxon>Bacteria</taxon>
        <taxon>Pseudomonadati</taxon>
        <taxon>Pseudomonadota</taxon>
        <taxon>Alphaproteobacteria</taxon>
        <taxon>Sphingomonadales</taxon>
        <taxon>Sphingosinicellaceae</taxon>
        <taxon>Sphingoaurantiacus</taxon>
    </lineage>
</organism>
<dbReference type="InterPro" id="IPR029044">
    <property type="entry name" value="Nucleotide-diphossugar_trans"/>
</dbReference>
<keyword evidence="1" id="KW-0460">Magnesium</keyword>
<reference evidence="4" key="1">
    <citation type="journal article" date="2019" name="Int. J. Syst. Evol. Microbiol.">
        <title>The Global Catalogue of Microorganisms (GCM) 10K type strain sequencing project: providing services to taxonomists for standard genome sequencing and annotation.</title>
        <authorList>
            <consortium name="The Broad Institute Genomics Platform"/>
            <consortium name="The Broad Institute Genome Sequencing Center for Infectious Disease"/>
            <person name="Wu L."/>
            <person name="Ma J."/>
        </authorList>
    </citation>
    <scope>NUCLEOTIDE SEQUENCE [LARGE SCALE GENOMIC DNA]</scope>
    <source>
        <strain evidence="4">KCTC 42644</strain>
    </source>
</reference>
<dbReference type="CDD" id="cd04182">
    <property type="entry name" value="GT_2_like_f"/>
    <property type="match status" value="1"/>
</dbReference>
<dbReference type="PANTHER" id="PTHR43777">
    <property type="entry name" value="MOLYBDENUM COFACTOR CYTIDYLYLTRANSFERASE"/>
    <property type="match status" value="1"/>
</dbReference>
<dbReference type="PIRSF" id="PIRSF036626">
    <property type="entry name" value="MPTBd_MobAlike"/>
    <property type="match status" value="1"/>
</dbReference>
<dbReference type="RefSeq" id="WP_380861896.1">
    <property type="nucleotide sequence ID" value="NZ_JBHRXV010000011.1"/>
</dbReference>
<feature type="domain" description="MobA-like NTP transferase" evidence="2">
    <location>
        <begin position="336"/>
        <end position="495"/>
    </location>
</feature>
<comment type="caution">
    <text evidence="3">The sequence shown here is derived from an EMBL/GenBank/DDBJ whole genome shotgun (WGS) entry which is preliminary data.</text>
</comment>
<evidence type="ECO:0000313" key="4">
    <source>
        <dbReference type="Proteomes" id="UP001595615"/>
    </source>
</evidence>
<dbReference type="InterPro" id="IPR012184">
    <property type="entry name" value="Bifunc_Mopterin-bd"/>
</dbReference>
<dbReference type="SUPFAM" id="SSF53218">
    <property type="entry name" value="Molybdenum cofactor biosynthesis proteins"/>
    <property type="match status" value="1"/>
</dbReference>
<protein>
    <submittedName>
        <fullName evidence="3">NTP transferase domain-containing protein</fullName>
    </submittedName>
</protein>
<dbReference type="Pfam" id="PF12804">
    <property type="entry name" value="NTP_transf_3"/>
    <property type="match status" value="1"/>
</dbReference>
<dbReference type="Proteomes" id="UP001595615">
    <property type="component" value="Unassembled WGS sequence"/>
</dbReference>
<accession>A0ABV7XBF4</accession>